<dbReference type="NCBIfam" id="TIGR00685">
    <property type="entry name" value="T6PP"/>
    <property type="match status" value="1"/>
</dbReference>
<dbReference type="SUPFAM" id="SSF56784">
    <property type="entry name" value="HAD-like"/>
    <property type="match status" value="1"/>
</dbReference>
<dbReference type="EC" id="3.1.3.12" evidence="4"/>
<feature type="non-terminal residue" evidence="5">
    <location>
        <position position="256"/>
    </location>
</feature>
<dbReference type="GO" id="GO:0004805">
    <property type="term" value="F:trehalose-phosphatase activity"/>
    <property type="evidence" value="ECO:0007669"/>
    <property type="project" value="UniProtKB-EC"/>
</dbReference>
<sequence>MDDLAFDGESEALFLDIDGTLLDIAARPGDVSVPATLKDSLRALARRAGGALALVSGRAIRDIDRLFGDLKPRAAGCHGGELRLLPGGDIFMAAAGRLPETIMRHVTRLGATHRGLLIEDKGLCVAVHYRGAPTLGPALRHELESLIARSGETGLTILPGRLVYEIKRADTDKGAAVEAFMRQPPFAGRRPLFIGDDITDIAGFRAAIRHGGRAWAVGRDLGPARRRFGDAAEVRAWLHAEARKAADAAARPAAPA</sequence>
<gene>
    <name evidence="5" type="primary">otsB</name>
    <name evidence="5" type="ORF">ACFOEX_13370</name>
</gene>
<comment type="function">
    <text evidence="4">Removes the phosphate from trehalose 6-phosphate to produce free trehalose.</text>
</comment>
<comment type="caution">
    <text evidence="5">The sequence shown here is derived from an EMBL/GenBank/DDBJ whole genome shotgun (WGS) entry which is preliminary data.</text>
</comment>
<dbReference type="PANTHER" id="PTHR43768:SF3">
    <property type="entry name" value="TREHALOSE 6-PHOSPHATE PHOSPHATASE"/>
    <property type="match status" value="1"/>
</dbReference>
<dbReference type="Gene3D" id="3.40.50.1000">
    <property type="entry name" value="HAD superfamily/HAD-like"/>
    <property type="match status" value="1"/>
</dbReference>
<dbReference type="InterPro" id="IPR003337">
    <property type="entry name" value="Trehalose_PPase"/>
</dbReference>
<accession>A0ABV7LIC5</accession>
<comment type="pathway">
    <text evidence="1 4">Glycan biosynthesis; trehalose biosynthesis.</text>
</comment>
<dbReference type="NCBIfam" id="TIGR01484">
    <property type="entry name" value="HAD-SF-IIB"/>
    <property type="match status" value="1"/>
</dbReference>
<dbReference type="Gene3D" id="3.30.70.1020">
    <property type="entry name" value="Trehalose-6-phosphate phosphatase related protein, domain 2"/>
    <property type="match status" value="1"/>
</dbReference>
<dbReference type="Pfam" id="PF02358">
    <property type="entry name" value="Trehalose_PPase"/>
    <property type="match status" value="1"/>
</dbReference>
<keyword evidence="4" id="KW-0479">Metal-binding</keyword>
<keyword evidence="4" id="KW-0460">Magnesium</keyword>
<evidence type="ECO:0000256" key="1">
    <source>
        <dbReference type="ARBA" id="ARBA00005199"/>
    </source>
</evidence>
<organism evidence="5 6">
    <name type="scientific">Camelimonas abortus</name>
    <dbReference type="NCBI Taxonomy" id="1017184"/>
    <lineage>
        <taxon>Bacteria</taxon>
        <taxon>Pseudomonadati</taxon>
        <taxon>Pseudomonadota</taxon>
        <taxon>Alphaproteobacteria</taxon>
        <taxon>Hyphomicrobiales</taxon>
        <taxon>Chelatococcaceae</taxon>
        <taxon>Camelimonas</taxon>
    </lineage>
</organism>
<comment type="similarity">
    <text evidence="2 4">Belongs to the trehalose phosphatase family.</text>
</comment>
<keyword evidence="6" id="KW-1185">Reference proteome</keyword>
<proteinExistence type="inferred from homology"/>
<dbReference type="EMBL" id="JBHRUV010000106">
    <property type="protein sequence ID" value="MFC3267329.1"/>
    <property type="molecule type" value="Genomic_DNA"/>
</dbReference>
<keyword evidence="3 4" id="KW-0378">Hydrolase</keyword>
<dbReference type="Proteomes" id="UP001595536">
    <property type="component" value="Unassembled WGS sequence"/>
</dbReference>
<comment type="catalytic activity">
    <reaction evidence="4">
        <text>alpha,alpha-trehalose 6-phosphate + H2O = alpha,alpha-trehalose + phosphate</text>
        <dbReference type="Rhea" id="RHEA:23420"/>
        <dbReference type="ChEBI" id="CHEBI:15377"/>
        <dbReference type="ChEBI" id="CHEBI:16551"/>
        <dbReference type="ChEBI" id="CHEBI:43474"/>
        <dbReference type="ChEBI" id="CHEBI:58429"/>
        <dbReference type="EC" id="3.1.3.12"/>
    </reaction>
</comment>
<protein>
    <recommendedName>
        <fullName evidence="4">Trehalose 6-phosphate phosphatase</fullName>
        <ecNumber evidence="4">3.1.3.12</ecNumber>
    </recommendedName>
</protein>
<dbReference type="PANTHER" id="PTHR43768">
    <property type="entry name" value="TREHALOSE 6-PHOSPHATE PHOSPHATASE"/>
    <property type="match status" value="1"/>
</dbReference>
<evidence type="ECO:0000256" key="2">
    <source>
        <dbReference type="ARBA" id="ARBA00008770"/>
    </source>
</evidence>
<dbReference type="InterPro" id="IPR044651">
    <property type="entry name" value="OTSB-like"/>
</dbReference>
<dbReference type="RefSeq" id="WP_376868998.1">
    <property type="nucleotide sequence ID" value="NZ_JBHRUV010000106.1"/>
</dbReference>
<comment type="cofactor">
    <cofactor evidence="4">
        <name>Mg(2+)</name>
        <dbReference type="ChEBI" id="CHEBI:18420"/>
    </cofactor>
</comment>
<evidence type="ECO:0000313" key="6">
    <source>
        <dbReference type="Proteomes" id="UP001595536"/>
    </source>
</evidence>
<reference evidence="6" key="1">
    <citation type="journal article" date="2019" name="Int. J. Syst. Evol. Microbiol.">
        <title>The Global Catalogue of Microorganisms (GCM) 10K type strain sequencing project: providing services to taxonomists for standard genome sequencing and annotation.</title>
        <authorList>
            <consortium name="The Broad Institute Genomics Platform"/>
            <consortium name="The Broad Institute Genome Sequencing Center for Infectious Disease"/>
            <person name="Wu L."/>
            <person name="Ma J."/>
        </authorList>
    </citation>
    <scope>NUCLEOTIDE SEQUENCE [LARGE SCALE GENOMIC DNA]</scope>
    <source>
        <strain evidence="6">CCM 7941</strain>
    </source>
</reference>
<dbReference type="InterPro" id="IPR006379">
    <property type="entry name" value="HAD-SF_hydro_IIB"/>
</dbReference>
<evidence type="ECO:0000256" key="4">
    <source>
        <dbReference type="RuleBase" id="RU361117"/>
    </source>
</evidence>
<dbReference type="InterPro" id="IPR036412">
    <property type="entry name" value="HAD-like_sf"/>
</dbReference>
<evidence type="ECO:0000313" key="5">
    <source>
        <dbReference type="EMBL" id="MFC3267329.1"/>
    </source>
</evidence>
<name>A0ABV7LIC5_9HYPH</name>
<dbReference type="InterPro" id="IPR023214">
    <property type="entry name" value="HAD_sf"/>
</dbReference>
<evidence type="ECO:0000256" key="3">
    <source>
        <dbReference type="ARBA" id="ARBA00022801"/>
    </source>
</evidence>